<evidence type="ECO:0000259" key="2">
    <source>
        <dbReference type="Pfam" id="PF00185"/>
    </source>
</evidence>
<dbReference type="InterPro" id="IPR036901">
    <property type="entry name" value="Asp/Orn_carbamoylTrfase_sf"/>
</dbReference>
<feature type="domain" description="Aspartate/ornithine carbamoyltransferase Asp/Orn-binding" evidence="2">
    <location>
        <begin position="69"/>
        <end position="113"/>
    </location>
</feature>
<dbReference type="Proteomes" id="UP000567179">
    <property type="component" value="Unassembled WGS sequence"/>
</dbReference>
<dbReference type="AlphaFoldDB" id="A0A8H5BQI4"/>
<evidence type="ECO:0000313" key="5">
    <source>
        <dbReference type="Proteomes" id="UP000567179"/>
    </source>
</evidence>
<dbReference type="InterPro" id="IPR050883">
    <property type="entry name" value="PNGase"/>
</dbReference>
<dbReference type="Gene3D" id="1.20.1610.10">
    <property type="entry name" value="alpha-1,2-mannosidases domains"/>
    <property type="match status" value="1"/>
</dbReference>
<reference evidence="4 5" key="1">
    <citation type="journal article" date="2020" name="ISME J.">
        <title>Uncovering the hidden diversity of litter-decomposition mechanisms in mushroom-forming fungi.</title>
        <authorList>
            <person name="Floudas D."/>
            <person name="Bentzer J."/>
            <person name="Ahren D."/>
            <person name="Johansson T."/>
            <person name="Persson P."/>
            <person name="Tunlid A."/>
        </authorList>
    </citation>
    <scope>NUCLEOTIDE SEQUENCE [LARGE SCALE GENOMIC DNA]</scope>
    <source>
        <strain evidence="4 5">CBS 101986</strain>
    </source>
</reference>
<dbReference type="GO" id="GO:0006516">
    <property type="term" value="P:glycoprotein catabolic process"/>
    <property type="evidence" value="ECO:0007669"/>
    <property type="project" value="TreeGrafter"/>
</dbReference>
<feature type="domain" description="Glycosyl hydrolase family 92" evidence="3">
    <location>
        <begin position="146"/>
        <end position="353"/>
    </location>
</feature>
<evidence type="ECO:0000256" key="1">
    <source>
        <dbReference type="ARBA" id="ARBA00022679"/>
    </source>
</evidence>
<dbReference type="EMBL" id="JAACJJ010000014">
    <property type="protein sequence ID" value="KAF5327381.1"/>
    <property type="molecule type" value="Genomic_DNA"/>
</dbReference>
<dbReference type="GO" id="GO:0006520">
    <property type="term" value="P:amino acid metabolic process"/>
    <property type="evidence" value="ECO:0007669"/>
    <property type="project" value="InterPro"/>
</dbReference>
<dbReference type="PANTHER" id="PTHR12143:SF43">
    <property type="entry name" value="PUTATIVE-RELATED"/>
    <property type="match status" value="1"/>
</dbReference>
<keyword evidence="1" id="KW-0808">Transferase</keyword>
<dbReference type="PANTHER" id="PTHR12143">
    <property type="entry name" value="PEPTIDE N-GLYCANASE PNGASE -RELATED"/>
    <property type="match status" value="1"/>
</dbReference>
<keyword evidence="5" id="KW-1185">Reference proteome</keyword>
<evidence type="ECO:0000259" key="3">
    <source>
        <dbReference type="Pfam" id="PF07971"/>
    </source>
</evidence>
<dbReference type="InterPro" id="IPR012939">
    <property type="entry name" value="Glyco_hydro_92"/>
</dbReference>
<name>A0A8H5BQI4_9AGAR</name>
<dbReference type="GO" id="GO:0005829">
    <property type="term" value="C:cytosol"/>
    <property type="evidence" value="ECO:0007669"/>
    <property type="project" value="TreeGrafter"/>
</dbReference>
<dbReference type="OrthoDB" id="449263at2759"/>
<dbReference type="GO" id="GO:0000224">
    <property type="term" value="F:peptide-N4-(N-acetyl-beta-glucosaminyl)asparagine amidase activity"/>
    <property type="evidence" value="ECO:0007669"/>
    <property type="project" value="TreeGrafter"/>
</dbReference>
<organism evidence="4 5">
    <name type="scientific">Psilocybe cf. subviscida</name>
    <dbReference type="NCBI Taxonomy" id="2480587"/>
    <lineage>
        <taxon>Eukaryota</taxon>
        <taxon>Fungi</taxon>
        <taxon>Dikarya</taxon>
        <taxon>Basidiomycota</taxon>
        <taxon>Agaricomycotina</taxon>
        <taxon>Agaricomycetes</taxon>
        <taxon>Agaricomycetidae</taxon>
        <taxon>Agaricales</taxon>
        <taxon>Agaricineae</taxon>
        <taxon>Strophariaceae</taxon>
        <taxon>Psilocybe</taxon>
    </lineage>
</organism>
<dbReference type="Pfam" id="PF07971">
    <property type="entry name" value="Glyco_hydro_92"/>
    <property type="match status" value="1"/>
</dbReference>
<accession>A0A8H5BQI4</accession>
<dbReference type="GO" id="GO:0005634">
    <property type="term" value="C:nucleus"/>
    <property type="evidence" value="ECO:0007669"/>
    <property type="project" value="TreeGrafter"/>
</dbReference>
<sequence length="533" mass="59985">MKACCKTLGTKPTRLDLAIYIYKALLYHPPVLPALTFASIGNSGNVLNDMLVTYPHLDHDIRVAALPRISMGQESQKAMRLQAFRGYQVTKALCEGTTKENWKFMHCAPRKGDQVQRPPCRSRRLSHRPLHRTSRRRRNLVAQLTLQDKQANLWKQLEYILQDRFDAGGANTKQVSRTLEHAFNDFAISQVAKAIGKTEDEKKYLGRAINFLSVWNFRLTVPDSSTLVSSVMQRFANGTFNFKDPRHCSIHEPAKATCLLDAANRDGFYVGRLSNHLHPTGHREAHPASSMQSFTNRLDVIFNQSCFDSTDELSQQKPFMYHYANRPGLSTQRSRQVIAQFLNTSGNGFPGNDGAHTRIHNSLQNFQGNPTTGTGGNIFVKSVAVNGKPYKSNCFLNWDVLTSVRSVYREWSGKEILEIEYIEAVMSPQKMTQFTFTHPATPSCVAACENNWHQIITGAYNSVAWDSGKKVLNVGWRRGVVSVGGEGGLEVWKVFYGPRSIVFLEGKNRKWSTLAILNKDHCPPYPLWSASGS</sequence>
<comment type="caution">
    <text evidence="4">The sequence shown here is derived from an EMBL/GenBank/DDBJ whole genome shotgun (WGS) entry which is preliminary data.</text>
</comment>
<dbReference type="GO" id="GO:0016743">
    <property type="term" value="F:carboxyl- or carbamoyltransferase activity"/>
    <property type="evidence" value="ECO:0007669"/>
    <property type="project" value="InterPro"/>
</dbReference>
<dbReference type="GO" id="GO:0016597">
    <property type="term" value="F:amino acid binding"/>
    <property type="evidence" value="ECO:0007669"/>
    <property type="project" value="InterPro"/>
</dbReference>
<proteinExistence type="predicted"/>
<gene>
    <name evidence="4" type="ORF">D9619_003897</name>
</gene>
<dbReference type="SUPFAM" id="SSF53671">
    <property type="entry name" value="Aspartate/ornithine carbamoyltransferase"/>
    <property type="match status" value="1"/>
</dbReference>
<evidence type="ECO:0000313" key="4">
    <source>
        <dbReference type="EMBL" id="KAF5327381.1"/>
    </source>
</evidence>
<dbReference type="Pfam" id="PF00185">
    <property type="entry name" value="OTCace"/>
    <property type="match status" value="1"/>
</dbReference>
<protein>
    <submittedName>
        <fullName evidence="4">Uncharacterized protein</fullName>
    </submittedName>
</protein>
<dbReference type="Gene3D" id="3.40.50.1370">
    <property type="entry name" value="Aspartate/ornithine carbamoyltransferase"/>
    <property type="match status" value="1"/>
</dbReference>
<dbReference type="InterPro" id="IPR006131">
    <property type="entry name" value="Asp_carbamoyltransf_Asp/Orn-bd"/>
</dbReference>